<evidence type="ECO:0000256" key="6">
    <source>
        <dbReference type="ARBA" id="ARBA00022729"/>
    </source>
</evidence>
<dbReference type="InterPro" id="IPR039426">
    <property type="entry name" value="TonB-dep_rcpt-like"/>
</dbReference>
<feature type="signal peptide" evidence="13">
    <location>
        <begin position="1"/>
        <end position="20"/>
    </location>
</feature>
<sequence>MLVKRLFSASLLVMSLFAYVSYGEEQADPFLLEMSLEKLLNIKVSSASLTEKSQRFSPSTISYITAEDIAMTGARTLSDVLRLVPGIDVQERRNGRDMVWIRGIPSGRNTKIMLIVDGVPHREPVFGGWSPDEEVPLNNIDHIEVIRGPGSALYGGNAYSGLVSIFTRDEPPAKNQVSLTAGSFDSQRLKVDLGQKWQDSSWMFSGGLYQTDGHAMVRDRRGNSTDHNNEVFSYNAHVKVVADNIRAAVNINHYNTEYPLYSRRQTKPQDYEILSAYIEHQDSWEKSEWFNQAYLYQVDREMDRRRWDEQGTIFFQSSSALDTQLLGITSRFTYQWRQHEFLLGAVAESLQVDDYSEIINIDNYQPVREVQSILNKNGDSTPSADNYALFIQDDIALLEEQLALTLSLRFDDYQEFDAELSPRLGLVYAPDETWTFKGMWGDSFRPPSNLQQYEVRSDGNSPGNPNVGPEKITTKEVDISYRLSDEQNISARYFHNSLSDFIQSINTQPYMNIAGSTSVSGYELEYIANFPMKQFSISNLQLKANMTHVNSNEASVALNSGTVNAIFDAAWGSASFTYHYFGRRNASPTYHDRVTDEYFKQLDNKGAYSTFDMNILLRQVWDLPLDIEFTAFNLFNKRYYNPTYAPDSYYDVTREPRFLSIGVHFTF</sequence>
<protein>
    <submittedName>
        <fullName evidence="16">TonB-dependent receptor</fullName>
    </submittedName>
</protein>
<dbReference type="KEGG" id="tvd:SG34_031960"/>
<name>A0AAE9Z9J6_9GAMM</name>
<keyword evidence="17" id="KW-1185">Reference proteome</keyword>
<dbReference type="PANTHER" id="PTHR30069">
    <property type="entry name" value="TONB-DEPENDENT OUTER MEMBRANE RECEPTOR"/>
    <property type="match status" value="1"/>
</dbReference>
<feature type="domain" description="TonB-dependent receptor plug" evidence="15">
    <location>
        <begin position="54"/>
        <end position="161"/>
    </location>
</feature>
<keyword evidence="9 16" id="KW-0675">Receptor</keyword>
<evidence type="ECO:0000256" key="13">
    <source>
        <dbReference type="SAM" id="SignalP"/>
    </source>
</evidence>
<evidence type="ECO:0000256" key="8">
    <source>
        <dbReference type="ARBA" id="ARBA00023136"/>
    </source>
</evidence>
<proteinExistence type="inferred from homology"/>
<evidence type="ECO:0000256" key="5">
    <source>
        <dbReference type="ARBA" id="ARBA00022692"/>
    </source>
</evidence>
<dbReference type="EMBL" id="CP059734">
    <property type="protein sequence ID" value="WDE08540.1"/>
    <property type="molecule type" value="Genomic_DNA"/>
</dbReference>
<accession>A0AAE9Z9J6</accession>
<dbReference type="SUPFAM" id="SSF56935">
    <property type="entry name" value="Porins"/>
    <property type="match status" value="1"/>
</dbReference>
<evidence type="ECO:0000256" key="10">
    <source>
        <dbReference type="ARBA" id="ARBA00023237"/>
    </source>
</evidence>
<evidence type="ECO:0000259" key="15">
    <source>
        <dbReference type="Pfam" id="PF07715"/>
    </source>
</evidence>
<keyword evidence="4 11" id="KW-1134">Transmembrane beta strand</keyword>
<reference evidence="16 17" key="1">
    <citation type="journal article" date="2015" name="Genome Announc.">
        <title>Draft Genome Sequences of Marine Isolates of Thalassomonas viridans and Thalassomonas actiniarum.</title>
        <authorList>
            <person name="Olonade I."/>
            <person name="van Zyl L.J."/>
            <person name="Trindade M."/>
        </authorList>
    </citation>
    <scope>NUCLEOTIDE SEQUENCE [LARGE SCALE GENOMIC DNA]</scope>
    <source>
        <strain evidence="16 17">XOM25</strain>
    </source>
</reference>
<keyword evidence="8 11" id="KW-0472">Membrane</keyword>
<dbReference type="AlphaFoldDB" id="A0AAE9Z9J6"/>
<dbReference type="RefSeq" id="WP_044839054.1">
    <property type="nucleotide sequence ID" value="NZ_CP059734.1"/>
</dbReference>
<keyword evidence="7 12" id="KW-0798">TonB box</keyword>
<dbReference type="Gene3D" id="2.40.170.20">
    <property type="entry name" value="TonB-dependent receptor, beta-barrel domain"/>
    <property type="match status" value="1"/>
</dbReference>
<evidence type="ECO:0000256" key="9">
    <source>
        <dbReference type="ARBA" id="ARBA00023170"/>
    </source>
</evidence>
<comment type="subcellular location">
    <subcellularLocation>
        <location evidence="1 11">Cell outer membrane</location>
        <topology evidence="1 11">Multi-pass membrane protein</topology>
    </subcellularLocation>
</comment>
<dbReference type="InterPro" id="IPR000531">
    <property type="entry name" value="Beta-barrel_TonB"/>
</dbReference>
<keyword evidence="3 11" id="KW-0813">Transport</keyword>
<feature type="chain" id="PRO_5042147210" evidence="13">
    <location>
        <begin position="21"/>
        <end position="667"/>
    </location>
</feature>
<evidence type="ECO:0000256" key="4">
    <source>
        <dbReference type="ARBA" id="ARBA00022452"/>
    </source>
</evidence>
<feature type="domain" description="TonB-dependent receptor-like beta-barrel" evidence="14">
    <location>
        <begin position="223"/>
        <end position="623"/>
    </location>
</feature>
<evidence type="ECO:0000256" key="3">
    <source>
        <dbReference type="ARBA" id="ARBA00022448"/>
    </source>
</evidence>
<dbReference type="InterPro" id="IPR036942">
    <property type="entry name" value="Beta-barrel_TonB_sf"/>
</dbReference>
<keyword evidence="5 11" id="KW-0812">Transmembrane</keyword>
<dbReference type="GO" id="GO:0015344">
    <property type="term" value="F:siderophore uptake transmembrane transporter activity"/>
    <property type="evidence" value="ECO:0007669"/>
    <property type="project" value="TreeGrafter"/>
</dbReference>
<comment type="similarity">
    <text evidence="2">Belongs to the TonB-dependent receptor family. Hemoglobin/haptoglobin binding protein subfamily.</text>
</comment>
<dbReference type="Gene3D" id="2.170.130.10">
    <property type="entry name" value="TonB-dependent receptor, plug domain"/>
    <property type="match status" value="1"/>
</dbReference>
<evidence type="ECO:0000256" key="7">
    <source>
        <dbReference type="ARBA" id="ARBA00023077"/>
    </source>
</evidence>
<evidence type="ECO:0000256" key="1">
    <source>
        <dbReference type="ARBA" id="ARBA00004571"/>
    </source>
</evidence>
<dbReference type="Pfam" id="PF00593">
    <property type="entry name" value="TonB_dep_Rec_b-barrel"/>
    <property type="match status" value="1"/>
</dbReference>
<keyword evidence="6 13" id="KW-0732">Signal</keyword>
<evidence type="ECO:0000256" key="11">
    <source>
        <dbReference type="PROSITE-ProRule" id="PRU01360"/>
    </source>
</evidence>
<dbReference type="PANTHER" id="PTHR30069:SF29">
    <property type="entry name" value="HEMOGLOBIN AND HEMOGLOBIN-HAPTOGLOBIN-BINDING PROTEIN 1-RELATED"/>
    <property type="match status" value="1"/>
</dbReference>
<keyword evidence="10 11" id="KW-0998">Cell outer membrane</keyword>
<evidence type="ECO:0000313" key="16">
    <source>
        <dbReference type="EMBL" id="WDE08540.1"/>
    </source>
</evidence>
<reference evidence="16 17" key="2">
    <citation type="journal article" date="2022" name="Mar. Drugs">
        <title>Bioassay-Guided Fractionation Leads to the Detection of Cholic Acid Generated by the Rare Thalassomonas sp.</title>
        <authorList>
            <person name="Pheiffer F."/>
            <person name="Schneider Y.K."/>
            <person name="Hansen E.H."/>
            <person name="Andersen J.H."/>
            <person name="Isaksson J."/>
            <person name="Busche T."/>
            <person name="R C."/>
            <person name="Kalinowski J."/>
            <person name="Zyl L.V."/>
            <person name="Trindade M."/>
        </authorList>
    </citation>
    <scope>NUCLEOTIDE SEQUENCE [LARGE SCALE GENOMIC DNA]</scope>
    <source>
        <strain evidence="16 17">XOM25</strain>
    </source>
</reference>
<dbReference type="GO" id="GO:0009279">
    <property type="term" value="C:cell outer membrane"/>
    <property type="evidence" value="ECO:0007669"/>
    <property type="project" value="UniProtKB-SubCell"/>
</dbReference>
<evidence type="ECO:0000313" key="17">
    <source>
        <dbReference type="Proteomes" id="UP000032352"/>
    </source>
</evidence>
<evidence type="ECO:0000256" key="12">
    <source>
        <dbReference type="RuleBase" id="RU003357"/>
    </source>
</evidence>
<dbReference type="InterPro" id="IPR037066">
    <property type="entry name" value="Plug_dom_sf"/>
</dbReference>
<dbReference type="Pfam" id="PF07715">
    <property type="entry name" value="Plug"/>
    <property type="match status" value="1"/>
</dbReference>
<gene>
    <name evidence="16" type="ORF">SG34_031960</name>
</gene>
<organism evidence="16 17">
    <name type="scientific">Thalassomonas viridans</name>
    <dbReference type="NCBI Taxonomy" id="137584"/>
    <lineage>
        <taxon>Bacteria</taxon>
        <taxon>Pseudomonadati</taxon>
        <taxon>Pseudomonadota</taxon>
        <taxon>Gammaproteobacteria</taxon>
        <taxon>Alteromonadales</taxon>
        <taxon>Colwelliaceae</taxon>
        <taxon>Thalassomonas</taxon>
    </lineage>
</organism>
<evidence type="ECO:0000259" key="14">
    <source>
        <dbReference type="Pfam" id="PF00593"/>
    </source>
</evidence>
<dbReference type="PROSITE" id="PS52016">
    <property type="entry name" value="TONB_DEPENDENT_REC_3"/>
    <property type="match status" value="1"/>
</dbReference>
<dbReference type="GO" id="GO:0044718">
    <property type="term" value="P:siderophore transmembrane transport"/>
    <property type="evidence" value="ECO:0007669"/>
    <property type="project" value="TreeGrafter"/>
</dbReference>
<dbReference type="InterPro" id="IPR012910">
    <property type="entry name" value="Plug_dom"/>
</dbReference>
<evidence type="ECO:0000256" key="2">
    <source>
        <dbReference type="ARBA" id="ARBA00008143"/>
    </source>
</evidence>
<dbReference type="Proteomes" id="UP000032352">
    <property type="component" value="Chromosome pTvir"/>
</dbReference>